<organism evidence="12 13">
    <name type="scientific">Flavimaribacter sediminis</name>
    <dbReference type="NCBI Taxonomy" id="2865987"/>
    <lineage>
        <taxon>Bacteria</taxon>
        <taxon>Pseudomonadati</taxon>
        <taxon>Pseudomonadota</taxon>
        <taxon>Alphaproteobacteria</taxon>
        <taxon>Hyphomicrobiales</taxon>
        <taxon>Rhizobiaceae</taxon>
        <taxon>Flavimaribacter</taxon>
    </lineage>
</organism>
<keyword evidence="8 12" id="KW-0418">Kinase</keyword>
<feature type="transmembrane region" description="Helical" evidence="10">
    <location>
        <begin position="126"/>
        <end position="145"/>
    </location>
</feature>
<evidence type="ECO:0000259" key="11">
    <source>
        <dbReference type="PROSITE" id="PS50109"/>
    </source>
</evidence>
<dbReference type="InterPro" id="IPR036097">
    <property type="entry name" value="HisK_dim/P_sf"/>
</dbReference>
<dbReference type="RefSeq" id="WP_220229323.1">
    <property type="nucleotide sequence ID" value="NZ_JAICBX010000002.1"/>
</dbReference>
<comment type="catalytic activity">
    <reaction evidence="1">
        <text>ATP + protein L-histidine = ADP + protein N-phospho-L-histidine.</text>
        <dbReference type="EC" id="2.7.13.3"/>
    </reaction>
</comment>
<dbReference type="InterPro" id="IPR003661">
    <property type="entry name" value="HisK_dim/P_dom"/>
</dbReference>
<evidence type="ECO:0000256" key="8">
    <source>
        <dbReference type="ARBA" id="ARBA00022777"/>
    </source>
</evidence>
<evidence type="ECO:0000256" key="4">
    <source>
        <dbReference type="ARBA" id="ARBA00022475"/>
    </source>
</evidence>
<dbReference type="Proteomes" id="UP001196509">
    <property type="component" value="Unassembled WGS sequence"/>
</dbReference>
<keyword evidence="6" id="KW-0808">Transferase</keyword>
<proteinExistence type="predicted"/>
<dbReference type="PANTHER" id="PTHR44936:SF10">
    <property type="entry name" value="SENSOR PROTEIN RSTB"/>
    <property type="match status" value="1"/>
</dbReference>
<dbReference type="GO" id="GO:0000155">
    <property type="term" value="F:phosphorelay sensor kinase activity"/>
    <property type="evidence" value="ECO:0007669"/>
    <property type="project" value="InterPro"/>
</dbReference>
<dbReference type="AlphaFoldDB" id="A0AAE2ZNZ2"/>
<dbReference type="Gene3D" id="3.30.565.10">
    <property type="entry name" value="Histidine kinase-like ATPase, C-terminal domain"/>
    <property type="match status" value="1"/>
</dbReference>
<keyword evidence="7" id="KW-0547">Nucleotide-binding</keyword>
<dbReference type="Pfam" id="PF02518">
    <property type="entry name" value="HATPase_c"/>
    <property type="match status" value="1"/>
</dbReference>
<dbReference type="PROSITE" id="PS50109">
    <property type="entry name" value="HIS_KIN"/>
    <property type="match status" value="1"/>
</dbReference>
<comment type="caution">
    <text evidence="12">The sequence shown here is derived from an EMBL/GenBank/DDBJ whole genome shotgun (WGS) entry which is preliminary data.</text>
</comment>
<dbReference type="GO" id="GO:0005886">
    <property type="term" value="C:plasma membrane"/>
    <property type="evidence" value="ECO:0007669"/>
    <property type="project" value="UniProtKB-SubCell"/>
</dbReference>
<dbReference type="CDD" id="cd00082">
    <property type="entry name" value="HisKA"/>
    <property type="match status" value="1"/>
</dbReference>
<evidence type="ECO:0000256" key="1">
    <source>
        <dbReference type="ARBA" id="ARBA00000085"/>
    </source>
</evidence>
<dbReference type="SUPFAM" id="SSF55874">
    <property type="entry name" value="ATPase domain of HSP90 chaperone/DNA topoisomerase II/histidine kinase"/>
    <property type="match status" value="1"/>
</dbReference>
<dbReference type="PANTHER" id="PTHR44936">
    <property type="entry name" value="SENSOR PROTEIN CREC"/>
    <property type="match status" value="1"/>
</dbReference>
<protein>
    <recommendedName>
        <fullName evidence="3">histidine kinase</fullName>
        <ecNumber evidence="3">2.7.13.3</ecNumber>
    </recommendedName>
</protein>
<evidence type="ECO:0000256" key="9">
    <source>
        <dbReference type="ARBA" id="ARBA00022840"/>
    </source>
</evidence>
<reference evidence="12" key="1">
    <citation type="submission" date="2021-08" db="EMBL/GenBank/DDBJ databases">
        <title>Hoeflea bacterium WL0058 sp. nov., isolated from the sediment.</title>
        <authorList>
            <person name="Wang L."/>
            <person name="Zhang D."/>
        </authorList>
    </citation>
    <scope>NUCLEOTIDE SEQUENCE</scope>
    <source>
        <strain evidence="12">WL0058</strain>
    </source>
</reference>
<evidence type="ECO:0000256" key="5">
    <source>
        <dbReference type="ARBA" id="ARBA00022553"/>
    </source>
</evidence>
<evidence type="ECO:0000256" key="7">
    <source>
        <dbReference type="ARBA" id="ARBA00022741"/>
    </source>
</evidence>
<dbReference type="InterPro" id="IPR003594">
    <property type="entry name" value="HATPase_dom"/>
</dbReference>
<dbReference type="SUPFAM" id="SSF47384">
    <property type="entry name" value="Homodimeric domain of signal transducing histidine kinase"/>
    <property type="match status" value="1"/>
</dbReference>
<keyword evidence="9" id="KW-0067">ATP-binding</keyword>
<keyword evidence="10" id="KW-0472">Membrane</keyword>
<dbReference type="GO" id="GO:0005524">
    <property type="term" value="F:ATP binding"/>
    <property type="evidence" value="ECO:0007669"/>
    <property type="project" value="UniProtKB-KW"/>
</dbReference>
<keyword evidence="10" id="KW-1133">Transmembrane helix</keyword>
<dbReference type="SMART" id="SM00388">
    <property type="entry name" value="HisKA"/>
    <property type="match status" value="1"/>
</dbReference>
<dbReference type="InterPro" id="IPR036890">
    <property type="entry name" value="HATPase_C_sf"/>
</dbReference>
<dbReference type="InterPro" id="IPR050980">
    <property type="entry name" value="2C_sensor_his_kinase"/>
</dbReference>
<feature type="transmembrane region" description="Helical" evidence="10">
    <location>
        <begin position="157"/>
        <end position="181"/>
    </location>
</feature>
<feature type="transmembrane region" description="Helical" evidence="10">
    <location>
        <begin position="21"/>
        <end position="41"/>
    </location>
</feature>
<keyword evidence="10" id="KW-0812">Transmembrane</keyword>
<keyword evidence="5" id="KW-0597">Phosphoprotein</keyword>
<dbReference type="InterPro" id="IPR005467">
    <property type="entry name" value="His_kinase_dom"/>
</dbReference>
<accession>A0AAE2ZNZ2</accession>
<name>A0AAE2ZNZ2_9HYPH</name>
<evidence type="ECO:0000313" key="12">
    <source>
        <dbReference type="EMBL" id="MBW8638037.1"/>
    </source>
</evidence>
<keyword evidence="4" id="KW-1003">Cell membrane</keyword>
<evidence type="ECO:0000313" key="13">
    <source>
        <dbReference type="Proteomes" id="UP001196509"/>
    </source>
</evidence>
<keyword evidence="13" id="KW-1185">Reference proteome</keyword>
<evidence type="ECO:0000256" key="2">
    <source>
        <dbReference type="ARBA" id="ARBA00004651"/>
    </source>
</evidence>
<dbReference type="NCBIfam" id="NF033792">
    <property type="entry name" value="ActS_PrrB_HisK"/>
    <property type="match status" value="1"/>
</dbReference>
<dbReference type="SMART" id="SM00387">
    <property type="entry name" value="HATPase_c"/>
    <property type="match status" value="1"/>
</dbReference>
<sequence>MEYSTYIDAARDSGRLRIQTLIRLRVLAIIGQSVTVLGVAYGLGFDVPVAACFALIALLAVFNVVLRVCYTTTHRLEPATSTLILSLDTLQLAGLLYMTGGLDNPFSLLICVPVIIASASLPVRYIVIVGCVAAAAVTVIAFYHWPLPWHEGAVFKFPPVLLVGSWIAIVSTSAFAAFYAYRVSAEGQELAQALAATEFALQREQHLSALDGLAAAAAHELGSPLATITIIAREMEKALGGDERYGEDVHLLKSQSERCRDIIRRLTTLSSSGEAHLRNLPLTSLIEEVIAPHREFGVEIQVEHSFDDGGEPVGRRNAGIVHGLGNLVENAVDFAGSVVRVETRSDKNRVRVTITDDGPGFTPEVLTRIGDPYVTRRSRNANSSAGGMGLGLFIAKTLLERSGATLAFSNAAGGGAQVTITWPRKAMVADAEV</sequence>
<dbReference type="InterPro" id="IPR004358">
    <property type="entry name" value="Sig_transdc_His_kin-like_C"/>
</dbReference>
<dbReference type="EC" id="2.7.13.3" evidence="3"/>
<dbReference type="Pfam" id="PF00512">
    <property type="entry name" value="HisKA"/>
    <property type="match status" value="1"/>
</dbReference>
<evidence type="ECO:0000256" key="3">
    <source>
        <dbReference type="ARBA" id="ARBA00012438"/>
    </source>
</evidence>
<dbReference type="InterPro" id="IPR047770">
    <property type="entry name" value="RegB"/>
</dbReference>
<dbReference type="EMBL" id="JAICBX010000002">
    <property type="protein sequence ID" value="MBW8638037.1"/>
    <property type="molecule type" value="Genomic_DNA"/>
</dbReference>
<dbReference type="Gene3D" id="1.10.287.130">
    <property type="match status" value="1"/>
</dbReference>
<feature type="transmembrane region" description="Helical" evidence="10">
    <location>
        <begin position="47"/>
        <end position="70"/>
    </location>
</feature>
<comment type="subcellular location">
    <subcellularLocation>
        <location evidence="2">Cell membrane</location>
        <topology evidence="2">Multi-pass membrane protein</topology>
    </subcellularLocation>
</comment>
<evidence type="ECO:0000256" key="10">
    <source>
        <dbReference type="SAM" id="Phobius"/>
    </source>
</evidence>
<feature type="domain" description="Histidine kinase" evidence="11">
    <location>
        <begin position="216"/>
        <end position="426"/>
    </location>
</feature>
<dbReference type="PRINTS" id="PR00344">
    <property type="entry name" value="BCTRLSENSOR"/>
</dbReference>
<evidence type="ECO:0000256" key="6">
    <source>
        <dbReference type="ARBA" id="ARBA00022679"/>
    </source>
</evidence>
<gene>
    <name evidence="12" type="ORF">K1W69_12645</name>
</gene>